<keyword evidence="4" id="KW-1185">Reference proteome</keyword>
<feature type="signal peptide" evidence="1">
    <location>
        <begin position="1"/>
        <end position="22"/>
    </location>
</feature>
<evidence type="ECO:0000313" key="3">
    <source>
        <dbReference type="EMBL" id="KAF7633707.1"/>
    </source>
</evidence>
<dbReference type="InterPro" id="IPR016186">
    <property type="entry name" value="C-type_lectin-like/link_sf"/>
</dbReference>
<name>A0A8S9ZK04_9BILA</name>
<evidence type="ECO:0000259" key="2">
    <source>
        <dbReference type="Pfam" id="PF00059"/>
    </source>
</evidence>
<evidence type="ECO:0000256" key="1">
    <source>
        <dbReference type="SAM" id="SignalP"/>
    </source>
</evidence>
<feature type="domain" description="C-type lectin" evidence="2">
    <location>
        <begin position="88"/>
        <end position="142"/>
    </location>
</feature>
<dbReference type="PANTHER" id="PTHR22803">
    <property type="entry name" value="MANNOSE, PHOSPHOLIPASE, LECTIN RECEPTOR RELATED"/>
    <property type="match status" value="1"/>
</dbReference>
<sequence length="166" mass="19782">MKLIKINYLFILQLFLLYLTTAYFTYNNNNNNNCPNIYCIPCYIENKLLFYENKIQTILTRIEALERVLMNEWNITEYGNIYKIFNDSKNWEEANNICIKFNARLAIIDSDYKNAFVRNMIENNFGNNSNNVEVWIGLKTKSELTKLIQIHILIILMKMKKLMVVL</sequence>
<dbReference type="InterPro" id="IPR050111">
    <property type="entry name" value="C-type_lectin/snaclec_domain"/>
</dbReference>
<protein>
    <submittedName>
        <fullName evidence="3">C-type lectin domain-containing protein</fullName>
    </submittedName>
</protein>
<dbReference type="InterPro" id="IPR001304">
    <property type="entry name" value="C-type_lectin-like"/>
</dbReference>
<dbReference type="CDD" id="cd00037">
    <property type="entry name" value="CLECT"/>
    <property type="match status" value="1"/>
</dbReference>
<accession>A0A8S9ZK04</accession>
<dbReference type="SUPFAM" id="SSF56436">
    <property type="entry name" value="C-type lectin-like"/>
    <property type="match status" value="1"/>
</dbReference>
<evidence type="ECO:0000313" key="4">
    <source>
        <dbReference type="Proteomes" id="UP000605970"/>
    </source>
</evidence>
<dbReference type="AlphaFoldDB" id="A0A8S9ZK04"/>
<keyword evidence="1" id="KW-0732">Signal</keyword>
<proteinExistence type="predicted"/>
<dbReference type="EMBL" id="JABEBT010000071">
    <property type="protein sequence ID" value="KAF7633707.1"/>
    <property type="molecule type" value="Genomic_DNA"/>
</dbReference>
<dbReference type="Gene3D" id="3.10.100.10">
    <property type="entry name" value="Mannose-Binding Protein A, subunit A"/>
    <property type="match status" value="1"/>
</dbReference>
<dbReference type="Pfam" id="PF00059">
    <property type="entry name" value="Lectin_C"/>
    <property type="match status" value="1"/>
</dbReference>
<dbReference type="OrthoDB" id="5853226at2759"/>
<reference evidence="3" key="1">
    <citation type="journal article" date="2020" name="Ecol. Evol.">
        <title>Genome structure and content of the rice root-knot nematode (Meloidogyne graminicola).</title>
        <authorList>
            <person name="Phan N.T."/>
            <person name="Danchin E.G.J."/>
            <person name="Klopp C."/>
            <person name="Perfus-Barbeoch L."/>
            <person name="Kozlowski D.K."/>
            <person name="Koutsovoulos G.D."/>
            <person name="Lopez-Roques C."/>
            <person name="Bouchez O."/>
            <person name="Zahm M."/>
            <person name="Besnard G."/>
            <person name="Bellafiore S."/>
        </authorList>
    </citation>
    <scope>NUCLEOTIDE SEQUENCE</scope>
    <source>
        <strain evidence="3">VN-18</strain>
    </source>
</reference>
<dbReference type="Proteomes" id="UP000605970">
    <property type="component" value="Unassembled WGS sequence"/>
</dbReference>
<comment type="caution">
    <text evidence="3">The sequence shown here is derived from an EMBL/GenBank/DDBJ whole genome shotgun (WGS) entry which is preliminary data.</text>
</comment>
<feature type="chain" id="PRO_5035761927" evidence="1">
    <location>
        <begin position="23"/>
        <end position="166"/>
    </location>
</feature>
<dbReference type="InterPro" id="IPR016187">
    <property type="entry name" value="CTDL_fold"/>
</dbReference>
<organism evidence="3 4">
    <name type="scientific">Meloidogyne graminicola</name>
    <dbReference type="NCBI Taxonomy" id="189291"/>
    <lineage>
        <taxon>Eukaryota</taxon>
        <taxon>Metazoa</taxon>
        <taxon>Ecdysozoa</taxon>
        <taxon>Nematoda</taxon>
        <taxon>Chromadorea</taxon>
        <taxon>Rhabditida</taxon>
        <taxon>Tylenchina</taxon>
        <taxon>Tylenchomorpha</taxon>
        <taxon>Tylenchoidea</taxon>
        <taxon>Meloidogynidae</taxon>
        <taxon>Meloidogyninae</taxon>
        <taxon>Meloidogyne</taxon>
    </lineage>
</organism>
<gene>
    <name evidence="3" type="ORF">Mgra_00006888</name>
</gene>